<feature type="transmembrane region" description="Helical" evidence="2">
    <location>
        <begin position="76"/>
        <end position="101"/>
    </location>
</feature>
<feature type="compositionally biased region" description="Low complexity" evidence="1">
    <location>
        <begin position="236"/>
        <end position="246"/>
    </location>
</feature>
<dbReference type="EnsemblFungi" id="MAPG_05895T0">
    <property type="protein sequence ID" value="MAPG_05895T0"/>
    <property type="gene ID" value="MAPG_05895"/>
</dbReference>
<reference evidence="4" key="4">
    <citation type="journal article" date="2015" name="G3 (Bethesda)">
        <title>Genome sequences of three phytopathogenic species of the Magnaporthaceae family of fungi.</title>
        <authorList>
            <person name="Okagaki L.H."/>
            <person name="Nunes C.C."/>
            <person name="Sailsbery J."/>
            <person name="Clay B."/>
            <person name="Brown D."/>
            <person name="John T."/>
            <person name="Oh Y."/>
            <person name="Young N."/>
            <person name="Fitzgerald M."/>
            <person name="Haas B.J."/>
            <person name="Zeng Q."/>
            <person name="Young S."/>
            <person name="Adiconis X."/>
            <person name="Fan L."/>
            <person name="Levin J.Z."/>
            <person name="Mitchell T.K."/>
            <person name="Okubara P.A."/>
            <person name="Farman M.L."/>
            <person name="Kohn L.M."/>
            <person name="Birren B."/>
            <person name="Ma L.-J."/>
            <person name="Dean R.A."/>
        </authorList>
    </citation>
    <scope>NUCLEOTIDE SEQUENCE</scope>
    <source>
        <strain evidence="4">ATCC 64411 / 73-15</strain>
    </source>
</reference>
<reference evidence="3" key="3">
    <citation type="submission" date="2011-03" db="EMBL/GenBank/DDBJ databases">
        <title>Annotation of Magnaporthe poae ATCC 64411.</title>
        <authorList>
            <person name="Ma L.-J."/>
            <person name="Dead R."/>
            <person name="Young S.K."/>
            <person name="Zeng Q."/>
            <person name="Gargeya S."/>
            <person name="Fitzgerald M."/>
            <person name="Haas B."/>
            <person name="Abouelleil A."/>
            <person name="Alvarado L."/>
            <person name="Arachchi H.M."/>
            <person name="Berlin A."/>
            <person name="Brown A."/>
            <person name="Chapman S.B."/>
            <person name="Chen Z."/>
            <person name="Dunbar C."/>
            <person name="Freedman E."/>
            <person name="Gearin G."/>
            <person name="Gellesch M."/>
            <person name="Goldberg J."/>
            <person name="Griggs A."/>
            <person name="Gujja S."/>
            <person name="Heiman D."/>
            <person name="Howarth C."/>
            <person name="Larson L."/>
            <person name="Lui A."/>
            <person name="MacDonald P.J.P."/>
            <person name="Mehta T."/>
            <person name="Montmayeur A."/>
            <person name="Murphy C."/>
            <person name="Neiman D."/>
            <person name="Pearson M."/>
            <person name="Priest M."/>
            <person name="Roberts A."/>
            <person name="Saif S."/>
            <person name="Shea T."/>
            <person name="Shenoy N."/>
            <person name="Sisk P."/>
            <person name="Stolte C."/>
            <person name="Sykes S."/>
            <person name="Yandava C."/>
            <person name="Wortman J."/>
            <person name="Nusbaum C."/>
            <person name="Birren B."/>
        </authorList>
    </citation>
    <scope>NUCLEOTIDE SEQUENCE</scope>
    <source>
        <strain evidence="3">ATCC 64411</strain>
    </source>
</reference>
<feature type="region of interest" description="Disordered" evidence="1">
    <location>
        <begin position="197"/>
        <end position="250"/>
    </location>
</feature>
<keyword evidence="2" id="KW-0812">Transmembrane</keyword>
<keyword evidence="5" id="KW-1185">Reference proteome</keyword>
<keyword evidence="2" id="KW-0472">Membrane</keyword>
<dbReference type="STRING" id="644358.A0A0C4E0L5"/>
<dbReference type="EMBL" id="GL876970">
    <property type="protein sequence ID" value="KLU86888.1"/>
    <property type="molecule type" value="Genomic_DNA"/>
</dbReference>
<dbReference type="OrthoDB" id="4870036at2759"/>
<organism evidence="4 5">
    <name type="scientific">Magnaporthiopsis poae (strain ATCC 64411 / 73-15)</name>
    <name type="common">Kentucky bluegrass fungus</name>
    <name type="synonym">Magnaporthe poae</name>
    <dbReference type="NCBI Taxonomy" id="644358"/>
    <lineage>
        <taxon>Eukaryota</taxon>
        <taxon>Fungi</taxon>
        <taxon>Dikarya</taxon>
        <taxon>Ascomycota</taxon>
        <taxon>Pezizomycotina</taxon>
        <taxon>Sordariomycetes</taxon>
        <taxon>Sordariomycetidae</taxon>
        <taxon>Magnaporthales</taxon>
        <taxon>Magnaporthaceae</taxon>
        <taxon>Magnaporthiopsis</taxon>
    </lineage>
</organism>
<reference evidence="3" key="2">
    <citation type="submission" date="2010-05" db="EMBL/GenBank/DDBJ databases">
        <title>The Genome Sequence of Magnaporthe poae strain ATCC 64411.</title>
        <authorList>
            <consortium name="The Broad Institute Genome Sequencing Platform"/>
            <consortium name="Broad Institute Genome Sequencing Center for Infectious Disease"/>
            <person name="Ma L.-J."/>
            <person name="Dead R."/>
            <person name="Young S."/>
            <person name="Zeng Q."/>
            <person name="Koehrsen M."/>
            <person name="Alvarado L."/>
            <person name="Berlin A."/>
            <person name="Chapman S.B."/>
            <person name="Chen Z."/>
            <person name="Freedman E."/>
            <person name="Gellesch M."/>
            <person name="Goldberg J."/>
            <person name="Griggs A."/>
            <person name="Gujja S."/>
            <person name="Heilman E.R."/>
            <person name="Heiman D."/>
            <person name="Hepburn T."/>
            <person name="Howarth C."/>
            <person name="Jen D."/>
            <person name="Larson L."/>
            <person name="Mehta T."/>
            <person name="Neiman D."/>
            <person name="Pearson M."/>
            <person name="Roberts A."/>
            <person name="Saif S."/>
            <person name="Shea T."/>
            <person name="Shenoy N."/>
            <person name="Sisk P."/>
            <person name="Stolte C."/>
            <person name="Sykes S."/>
            <person name="Walk T."/>
            <person name="White J."/>
            <person name="Yandava C."/>
            <person name="Haas B."/>
            <person name="Nusbaum C."/>
            <person name="Birren B."/>
        </authorList>
    </citation>
    <scope>NUCLEOTIDE SEQUENCE</scope>
    <source>
        <strain evidence="3">ATCC 64411</strain>
    </source>
</reference>
<protein>
    <submittedName>
        <fullName evidence="3 4">Uncharacterized protein</fullName>
    </submittedName>
</protein>
<reference evidence="5" key="1">
    <citation type="submission" date="2010-05" db="EMBL/GenBank/DDBJ databases">
        <title>The genome sequence of Magnaporthe poae strain ATCC 64411.</title>
        <authorList>
            <person name="Ma L.-J."/>
            <person name="Dead R."/>
            <person name="Young S."/>
            <person name="Zeng Q."/>
            <person name="Koehrsen M."/>
            <person name="Alvarado L."/>
            <person name="Berlin A."/>
            <person name="Chapman S.B."/>
            <person name="Chen Z."/>
            <person name="Freedman E."/>
            <person name="Gellesch M."/>
            <person name="Goldberg J."/>
            <person name="Griggs A."/>
            <person name="Gujja S."/>
            <person name="Heilman E.R."/>
            <person name="Heiman D."/>
            <person name="Hepburn T."/>
            <person name="Howarth C."/>
            <person name="Jen D."/>
            <person name="Larson L."/>
            <person name="Mehta T."/>
            <person name="Neiman D."/>
            <person name="Pearson M."/>
            <person name="Roberts A."/>
            <person name="Saif S."/>
            <person name="Shea T."/>
            <person name="Shenoy N."/>
            <person name="Sisk P."/>
            <person name="Stolte C."/>
            <person name="Sykes S."/>
            <person name="Walk T."/>
            <person name="White J."/>
            <person name="Yandava C."/>
            <person name="Haas B."/>
            <person name="Nusbaum C."/>
            <person name="Birren B."/>
        </authorList>
    </citation>
    <scope>NUCLEOTIDE SEQUENCE [LARGE SCALE GENOMIC DNA]</scope>
    <source>
        <strain evidence="5">ATCC 64411 / 73-15</strain>
    </source>
</reference>
<gene>
    <name evidence="3" type="ORF">MAPG_05895</name>
</gene>
<reference evidence="4" key="5">
    <citation type="submission" date="2015-06" db="UniProtKB">
        <authorList>
            <consortium name="EnsemblFungi"/>
        </authorList>
    </citation>
    <scope>IDENTIFICATION</scope>
    <source>
        <strain evidence="4">ATCC 64411</strain>
    </source>
</reference>
<proteinExistence type="predicted"/>
<evidence type="ECO:0000313" key="5">
    <source>
        <dbReference type="Proteomes" id="UP000011715"/>
    </source>
</evidence>
<dbReference type="AlphaFoldDB" id="A0A0C4E0L5"/>
<evidence type="ECO:0000256" key="1">
    <source>
        <dbReference type="SAM" id="MobiDB-lite"/>
    </source>
</evidence>
<dbReference type="eggNOG" id="ENOG502RPA8">
    <property type="taxonomic scope" value="Eukaryota"/>
</dbReference>
<evidence type="ECO:0000256" key="2">
    <source>
        <dbReference type="SAM" id="Phobius"/>
    </source>
</evidence>
<name>A0A0C4E0L5_MAGP6</name>
<dbReference type="Proteomes" id="UP000011715">
    <property type="component" value="Unassembled WGS sequence"/>
</dbReference>
<dbReference type="OMA" id="ATCMCAG"/>
<accession>A0A0C4E0L5</accession>
<keyword evidence="2" id="KW-1133">Transmembrane helix</keyword>
<evidence type="ECO:0000313" key="4">
    <source>
        <dbReference type="EnsemblFungi" id="MAPG_05895T0"/>
    </source>
</evidence>
<sequence length="296" mass="29683">MARGRPSMRAVQLSAARDRFNAGVVRLGTWQDKLSFLRRSRAWQQSVRLPHARPFASNNTHPLASNNTHPHIMTRLYVSLGLALACLSTAATAANSIWAAFTGSCQQCLDQAFVSCPGDYKTVSYAKCMCAGAGGANVNTCLGYCNAGFNEPTNVVNSYYMYCAIFFAKDVCPAAAKVFDQQTMDRLCSPEAVAKSGSVSDADGSGSGSGAGSGSGSGTGQSAGSGTGASSGSGSGASVPGVAADSTGNAGGAKPTGIGANAGATSTSKALAATALPLPGLGVMAGLGVALVNMNL</sequence>
<dbReference type="EMBL" id="ADBL01001407">
    <property type="status" value="NOT_ANNOTATED_CDS"/>
    <property type="molecule type" value="Genomic_DNA"/>
</dbReference>
<dbReference type="VEuPathDB" id="FungiDB:MAPG_05895"/>
<feature type="compositionally biased region" description="Gly residues" evidence="1">
    <location>
        <begin position="205"/>
        <end position="235"/>
    </location>
</feature>
<evidence type="ECO:0000313" key="3">
    <source>
        <dbReference type="EMBL" id="KLU86888.1"/>
    </source>
</evidence>